<sequence>MLGRLLEHLAPTLEVLELTEGNVLYSQGDRGGPFPAVRSALLGLQSGPVWTDVLVNMFPSLDGILDIGPLHGHDGAPLRADAPEQARVRALNRAYQEQHSWGKLDRVVGDTHTLYMLGLTVPRAALHGRPGLDVFDGLVPEEVASKLTHLVVMLAYDNCETSSGADAATVQIIKWEDVLSKVKSSLRHCHHLTYLLLIVRCGIYVNEPDLDYSRDFATSIRSLDHEATARELKDAAPSLRYVFVTSNGCFSGVRIPKEENSERADWEPAYDLVTRGWFITRTGWTDVDIDRPEVPLQHLRRLNDEVIEGVVRSQDLLINPEDEFWLGIDREWSEEETADWPYLP</sequence>
<dbReference type="EMBL" id="JAPEVG010000640">
    <property type="protein sequence ID" value="KAJ8456727.1"/>
    <property type="molecule type" value="Genomic_DNA"/>
</dbReference>
<accession>A0AAD7X7C7</accession>
<name>A0AAD7X7C7_9APHY</name>
<evidence type="ECO:0000313" key="1">
    <source>
        <dbReference type="EMBL" id="KAJ8456727.1"/>
    </source>
</evidence>
<comment type="caution">
    <text evidence="1">The sequence shown here is derived from an EMBL/GenBank/DDBJ whole genome shotgun (WGS) entry which is preliminary data.</text>
</comment>
<organism evidence="1 2">
    <name type="scientific">Trametes cubensis</name>
    <dbReference type="NCBI Taxonomy" id="1111947"/>
    <lineage>
        <taxon>Eukaryota</taxon>
        <taxon>Fungi</taxon>
        <taxon>Dikarya</taxon>
        <taxon>Basidiomycota</taxon>
        <taxon>Agaricomycotina</taxon>
        <taxon>Agaricomycetes</taxon>
        <taxon>Polyporales</taxon>
        <taxon>Polyporaceae</taxon>
        <taxon>Trametes</taxon>
    </lineage>
</organism>
<gene>
    <name evidence="1" type="ORF">ONZ51_g11953</name>
</gene>
<keyword evidence="2" id="KW-1185">Reference proteome</keyword>
<proteinExistence type="predicted"/>
<reference evidence="1" key="1">
    <citation type="submission" date="2022-11" db="EMBL/GenBank/DDBJ databases">
        <title>Genome Sequence of Cubamyces cubensis.</title>
        <authorList>
            <person name="Buettner E."/>
        </authorList>
    </citation>
    <scope>NUCLEOTIDE SEQUENCE</scope>
    <source>
        <strain evidence="1">MPL-01</strain>
    </source>
</reference>
<evidence type="ECO:0000313" key="2">
    <source>
        <dbReference type="Proteomes" id="UP001215151"/>
    </source>
</evidence>
<protein>
    <submittedName>
        <fullName evidence="1">Uncharacterized protein</fullName>
    </submittedName>
</protein>
<dbReference type="AlphaFoldDB" id="A0AAD7X7C7"/>
<dbReference type="Proteomes" id="UP001215151">
    <property type="component" value="Unassembled WGS sequence"/>
</dbReference>